<dbReference type="InterPro" id="IPR009003">
    <property type="entry name" value="Peptidase_S1_PA"/>
</dbReference>
<comment type="similarity">
    <text evidence="2">Belongs to the peptidase S1 family. CLIP subfamily.</text>
</comment>
<dbReference type="InterPro" id="IPR001254">
    <property type="entry name" value="Trypsin_dom"/>
</dbReference>
<proteinExistence type="inferred from homology"/>
<keyword evidence="4" id="KW-0812">Transmembrane</keyword>
<evidence type="ECO:0000259" key="5">
    <source>
        <dbReference type="PROSITE" id="PS50240"/>
    </source>
</evidence>
<dbReference type="Pfam" id="PF00089">
    <property type="entry name" value="Trypsin"/>
    <property type="match status" value="1"/>
</dbReference>
<dbReference type="InterPro" id="IPR001314">
    <property type="entry name" value="Peptidase_S1A"/>
</dbReference>
<keyword evidence="4" id="KW-1133">Transmembrane helix</keyword>
<dbReference type="Proteomes" id="UP001652626">
    <property type="component" value="Chromosome 29"/>
</dbReference>
<accession>A0ABM4AXD2</accession>
<keyword evidence="1" id="KW-1015">Disulfide bond</keyword>
<dbReference type="Gene3D" id="2.40.10.10">
    <property type="entry name" value="Trypsin-like serine proteases"/>
    <property type="match status" value="1"/>
</dbReference>
<name>A0ABM4AXD2_VANTA</name>
<dbReference type="PROSITE" id="PS50240">
    <property type="entry name" value="TRYPSIN_DOM"/>
    <property type="match status" value="1"/>
</dbReference>
<organism evidence="6 7">
    <name type="scientific">Vanessa tameamea</name>
    <name type="common">Kamehameha butterfly</name>
    <dbReference type="NCBI Taxonomy" id="334116"/>
    <lineage>
        <taxon>Eukaryota</taxon>
        <taxon>Metazoa</taxon>
        <taxon>Ecdysozoa</taxon>
        <taxon>Arthropoda</taxon>
        <taxon>Hexapoda</taxon>
        <taxon>Insecta</taxon>
        <taxon>Pterygota</taxon>
        <taxon>Neoptera</taxon>
        <taxon>Endopterygota</taxon>
        <taxon>Lepidoptera</taxon>
        <taxon>Glossata</taxon>
        <taxon>Ditrysia</taxon>
        <taxon>Papilionoidea</taxon>
        <taxon>Nymphalidae</taxon>
        <taxon>Nymphalinae</taxon>
        <taxon>Vanessa</taxon>
    </lineage>
</organism>
<dbReference type="PRINTS" id="PR00722">
    <property type="entry name" value="CHYMOTRYPSIN"/>
</dbReference>
<gene>
    <name evidence="7" type="primary">LOC113399275</name>
</gene>
<feature type="region of interest" description="Disordered" evidence="3">
    <location>
        <begin position="375"/>
        <end position="400"/>
    </location>
</feature>
<evidence type="ECO:0000256" key="4">
    <source>
        <dbReference type="SAM" id="Phobius"/>
    </source>
</evidence>
<evidence type="ECO:0000256" key="2">
    <source>
        <dbReference type="ARBA" id="ARBA00024195"/>
    </source>
</evidence>
<evidence type="ECO:0000256" key="1">
    <source>
        <dbReference type="ARBA" id="ARBA00023157"/>
    </source>
</evidence>
<dbReference type="CDD" id="cd00190">
    <property type="entry name" value="Tryp_SPc"/>
    <property type="match status" value="1"/>
</dbReference>
<dbReference type="InterPro" id="IPR018114">
    <property type="entry name" value="TRYPSIN_HIS"/>
</dbReference>
<reference evidence="7" key="1">
    <citation type="submission" date="2025-08" db="UniProtKB">
        <authorList>
            <consortium name="RefSeq"/>
        </authorList>
    </citation>
    <scope>IDENTIFICATION</scope>
    <source>
        <tissue evidence="7">Whole body</tissue>
    </source>
</reference>
<evidence type="ECO:0000313" key="6">
    <source>
        <dbReference type="Proteomes" id="UP001652626"/>
    </source>
</evidence>
<dbReference type="PROSITE" id="PS00134">
    <property type="entry name" value="TRYPSIN_HIS"/>
    <property type="match status" value="1"/>
</dbReference>
<feature type="transmembrane region" description="Helical" evidence="4">
    <location>
        <begin position="40"/>
        <end position="59"/>
    </location>
</feature>
<dbReference type="SUPFAM" id="SSF50494">
    <property type="entry name" value="Trypsin-like serine proteases"/>
    <property type="match status" value="1"/>
</dbReference>
<keyword evidence="6" id="KW-1185">Reference proteome</keyword>
<keyword evidence="4" id="KW-0472">Membrane</keyword>
<dbReference type="InterPro" id="IPR043504">
    <property type="entry name" value="Peptidase_S1_PA_chymotrypsin"/>
</dbReference>
<protein>
    <submittedName>
        <fullName evidence="7">Serine protease snake-like</fullName>
    </submittedName>
</protein>
<evidence type="ECO:0000313" key="7">
    <source>
        <dbReference type="RefSeq" id="XP_064075960.1"/>
    </source>
</evidence>
<dbReference type="PANTHER" id="PTHR24256">
    <property type="entry name" value="TRYPTASE-RELATED"/>
    <property type="match status" value="1"/>
</dbReference>
<dbReference type="RefSeq" id="XP_064075960.1">
    <property type="nucleotide sequence ID" value="XM_064219890.1"/>
</dbReference>
<dbReference type="InterPro" id="IPR051487">
    <property type="entry name" value="Ser/Thr_Proteases_Immune/Dev"/>
</dbReference>
<sequence length="449" mass="50746">MFPFGKKGKEACDERLKLEASENLLVVTERKTFVKRYRKVILLGLCVTTFIILAFLWYYCRPTDLCFGKDGKQGTCMDISKCPFAFNVIKEGKKPVFCDKLKVCCVEDYIPILDERHLRPHKEETTTTDDYSYVFVTPSVRGFPTTVDGCEPLTNYSMTAPYRISFRKCLQYQDNFVFPCEDSLTPYMGMVRMNHCNWGPETMIIGGTDASYGEFPHMALLGYDSPNNEWQCGGSIISDRFILTAAHCTSSRNGGNVTKVRIGFFRISQTIQRDELYYVSEIHKHPNYKSPYSYHDIALLKTDRKMILNRYRVPACLHDGSLINDDTVTVTGWGATDAHSGKTDTLQKVALDKFSDEECGPLYSSKRVRNMPRGYESTTQTCYGDRVTGKDSSKGDSGGPAQISHPDLYCMYLVTAIVSHGKTLGVAGHPGIYTRIAPYLSWIESIAWN</sequence>
<dbReference type="SMART" id="SM00020">
    <property type="entry name" value="Tryp_SPc"/>
    <property type="match status" value="1"/>
</dbReference>
<evidence type="ECO:0000256" key="3">
    <source>
        <dbReference type="SAM" id="MobiDB-lite"/>
    </source>
</evidence>
<dbReference type="GeneID" id="113399275"/>
<feature type="domain" description="Peptidase S1" evidence="5">
    <location>
        <begin position="204"/>
        <end position="448"/>
    </location>
</feature>